<dbReference type="Proteomes" id="UP001595887">
    <property type="component" value="Unassembled WGS sequence"/>
</dbReference>
<evidence type="ECO:0000256" key="9">
    <source>
        <dbReference type="SAM" id="MobiDB-lite"/>
    </source>
</evidence>
<keyword evidence="8" id="KW-0698">rRNA processing</keyword>
<dbReference type="RefSeq" id="WP_381421628.1">
    <property type="nucleotide sequence ID" value="NZ_JBHSDH010000013.1"/>
</dbReference>
<dbReference type="HAMAP" id="MF_00970">
    <property type="entry name" value="RNase_E"/>
    <property type="match status" value="1"/>
</dbReference>
<evidence type="ECO:0000313" key="13">
    <source>
        <dbReference type="Proteomes" id="UP001595887"/>
    </source>
</evidence>
<feature type="compositionally biased region" description="Basic residues" evidence="9">
    <location>
        <begin position="727"/>
        <end position="736"/>
    </location>
</feature>
<evidence type="ECO:0000256" key="8">
    <source>
        <dbReference type="HAMAP-Rule" id="MF_00970"/>
    </source>
</evidence>
<feature type="compositionally biased region" description="Acidic residues" evidence="9">
    <location>
        <begin position="641"/>
        <end position="666"/>
    </location>
</feature>
<protein>
    <recommendedName>
        <fullName evidence="8">Ribonuclease E</fullName>
        <shortName evidence="8">RNase E</shortName>
        <ecNumber evidence="8">3.1.26.12</ecNumber>
    </recommendedName>
</protein>
<feature type="compositionally biased region" description="Acidic residues" evidence="9">
    <location>
        <begin position="123"/>
        <end position="147"/>
    </location>
</feature>
<keyword evidence="8" id="KW-0862">Zinc</keyword>
<comment type="catalytic activity">
    <reaction evidence="8">
        <text>Endonucleolytic cleavage of single-stranded RNA in A- and U-rich regions.</text>
        <dbReference type="EC" id="3.1.26.12"/>
    </reaction>
</comment>
<evidence type="ECO:0000256" key="5">
    <source>
        <dbReference type="ARBA" id="ARBA00022801"/>
    </source>
</evidence>
<keyword evidence="3 8" id="KW-0479">Metal-binding</keyword>
<feature type="binding site" evidence="8">
    <location>
        <position position="440"/>
    </location>
    <ligand>
        <name>Mg(2+)</name>
        <dbReference type="ChEBI" id="CHEBI:18420"/>
        <note>catalytic</note>
    </ligand>
</feature>
<keyword evidence="1 8" id="KW-0963">Cytoplasm</keyword>
<dbReference type="Gene3D" id="2.40.50.140">
    <property type="entry name" value="Nucleic acid-binding proteins"/>
    <property type="match status" value="1"/>
</dbReference>
<organism evidence="12 13">
    <name type="scientific">Sphingorhabdus arenilitoris</name>
    <dbReference type="NCBI Taxonomy" id="1490041"/>
    <lineage>
        <taxon>Bacteria</taxon>
        <taxon>Pseudomonadati</taxon>
        <taxon>Pseudomonadota</taxon>
        <taxon>Alphaproteobacteria</taxon>
        <taxon>Sphingomonadales</taxon>
        <taxon>Sphingomonadaceae</taxon>
        <taxon>Sphingorhabdus</taxon>
    </lineage>
</organism>
<feature type="binding site" evidence="8">
    <location>
        <position position="544"/>
    </location>
    <ligand>
        <name>Zn(2+)</name>
        <dbReference type="ChEBI" id="CHEBI:29105"/>
        <note>ligand shared between dimeric partners</note>
    </ligand>
</feature>
<evidence type="ECO:0000256" key="2">
    <source>
        <dbReference type="ARBA" id="ARBA00022722"/>
    </source>
</evidence>
<keyword evidence="4 8" id="KW-0255">Endonuclease</keyword>
<dbReference type="InterPro" id="IPR048583">
    <property type="entry name" value="RNase_E_G_thioredoxin-like"/>
</dbReference>
<evidence type="ECO:0000259" key="11">
    <source>
        <dbReference type="Pfam" id="PF20833"/>
    </source>
</evidence>
<feature type="compositionally biased region" description="Polar residues" evidence="9">
    <location>
        <begin position="865"/>
        <end position="875"/>
    </location>
</feature>
<keyword evidence="8" id="KW-0997">Cell inner membrane</keyword>
<feature type="binding site" evidence="8">
    <location>
        <position position="541"/>
    </location>
    <ligand>
        <name>Zn(2+)</name>
        <dbReference type="ChEBI" id="CHEBI:29105"/>
        <note>ligand shared between dimeric partners</note>
    </ligand>
</feature>
<dbReference type="PANTHER" id="PTHR30001">
    <property type="entry name" value="RIBONUCLEASE"/>
    <property type="match status" value="1"/>
</dbReference>
<keyword evidence="8" id="KW-0472">Membrane</keyword>
<dbReference type="SUPFAM" id="SSF50249">
    <property type="entry name" value="Nucleic acid-binding proteins"/>
    <property type="match status" value="1"/>
</dbReference>
<feature type="domain" description="RNA-binding protein AU-1/Ribonuclease E/G" evidence="10">
    <location>
        <begin position="258"/>
        <end position="528"/>
    </location>
</feature>
<evidence type="ECO:0000256" key="4">
    <source>
        <dbReference type="ARBA" id="ARBA00022759"/>
    </source>
</evidence>
<sequence>MTTRMLIDARHREETRVAVVTGNKIEEFDFESAEHKQLKGNIYLAKVTRVEPSLQAAFVDYGGNRHGFLAFAEIHPDYYQIPKEDRERLLAEEAEAAAEEAALREQEEEEGDEPAELMRSEAVGDEDSDVIEIDDDDSVDTIDVSEGEEPKLDDENSDDDDDAGDNEDGEADAENSENGRERGRGRNRRGRGGKGNNAKSGKPGRGKAKASDEARAKRMNIRRRYKIQDVIHRRQVLLVQVVKEERGNKGAALTTYLSLAGRYCVLMPNTSHGGGISRKISSASDRKRLKSIISDMTLPSTMGCIIRTAGLARTKPEIKRDFDYLARLWDGIREQTLRASAPELIHSDSDLIKRAIRDIYNRDIGEVIVEGEDGYRAAKDFMKLLMPSHAKRVKQYADAVPLFQRYGAEDQLNAMYHPIVQLKSGGYIVINPTEALVSIDINSGRSTKEHGIEQTALSTNLEAAREIARQLRLRDMAGLVVIDFIDMEHHSNNRKVERAMKEALKNDRARIQVGRISSFGLMEMSRQRLRTGVLEASTRECPHCEGTGLVRTESSSALSALRLIEDEAARGNGSQIQLQASQEATIYVLNNKRAELAEIEERYHVSISIIPNGEDEGAKMSVSCSGPKPDRPNLPAPIIDLVEDDEDEEEEDGINDSTDDVQESASDETQANGNKRKRRRGRRGGRNRDRRNRDEDGAQNEAAADGESKPAETAEANTDDNSEEKPRAKRSRRGPRAKAAPEVDSAVAEADNAGEGEQVVTEKPKRRRTPAKAKADAAKSAEVAAETSQPEAEIAQKPKAKRPSRAKAKAAVEGEPVAADKPVATRKPRKKAEPKAAAETDEGASATEKAAPRKRASRAKKTEAASESVTASEPATSDDSDSKDQKPSRSGWWQRTFG</sequence>
<feature type="compositionally biased region" description="Acidic residues" evidence="9">
    <location>
        <begin position="106"/>
        <end position="115"/>
    </location>
</feature>
<feature type="compositionally biased region" description="Basic residues" evidence="9">
    <location>
        <begin position="674"/>
        <end position="690"/>
    </location>
</feature>
<dbReference type="InterPro" id="IPR012340">
    <property type="entry name" value="NA-bd_OB-fold"/>
</dbReference>
<dbReference type="Pfam" id="PF20833">
    <property type="entry name" value="RNase_E_G_Thio"/>
    <property type="match status" value="1"/>
</dbReference>
<dbReference type="Gene3D" id="3.40.1260.20">
    <property type="entry name" value="Ribonuclease E, catalytic domain"/>
    <property type="match status" value="1"/>
</dbReference>
<keyword evidence="8" id="KW-0699">rRNA-binding</keyword>
<dbReference type="EC" id="3.1.26.12" evidence="8"/>
<keyword evidence="7 8" id="KW-0694">RNA-binding</keyword>
<dbReference type="InterPro" id="IPR004659">
    <property type="entry name" value="RNase_E/G"/>
</dbReference>
<keyword evidence="13" id="KW-1185">Reference proteome</keyword>
<accession>A0ABV8RGJ1</accession>
<reference evidence="13" key="1">
    <citation type="journal article" date="2019" name="Int. J. Syst. Evol. Microbiol.">
        <title>The Global Catalogue of Microorganisms (GCM) 10K type strain sequencing project: providing services to taxonomists for standard genome sequencing and annotation.</title>
        <authorList>
            <consortium name="The Broad Institute Genomics Platform"/>
            <consortium name="The Broad Institute Genome Sequencing Center for Infectious Disease"/>
            <person name="Wu L."/>
            <person name="Ma J."/>
        </authorList>
    </citation>
    <scope>NUCLEOTIDE SEQUENCE [LARGE SCALE GENOMIC DNA]</scope>
    <source>
        <strain evidence="13">CECT 8531</strain>
    </source>
</reference>
<comment type="cofactor">
    <cofactor evidence="8">
        <name>Mg(2+)</name>
        <dbReference type="ChEBI" id="CHEBI:18420"/>
    </cofactor>
    <text evidence="8">Binds 1 Mg(2+) ion per subunit.</text>
</comment>
<comment type="subcellular location">
    <subcellularLocation>
        <location evidence="8">Cytoplasm</location>
    </subcellularLocation>
    <subcellularLocation>
        <location evidence="8">Cell inner membrane</location>
        <topology evidence="8">Peripheral membrane protein</topology>
        <orientation evidence="8">Cytoplasmic side</orientation>
    </subcellularLocation>
</comment>
<evidence type="ECO:0000313" key="12">
    <source>
        <dbReference type="EMBL" id="MFC4291610.1"/>
    </source>
</evidence>
<feature type="binding site" evidence="8">
    <location>
        <position position="483"/>
    </location>
    <ligand>
        <name>Mg(2+)</name>
        <dbReference type="ChEBI" id="CHEBI:18420"/>
        <note>catalytic</note>
    </ligand>
</feature>
<dbReference type="InterPro" id="IPR019307">
    <property type="entry name" value="RNA-bd_AU-1/RNase_E/G"/>
</dbReference>
<evidence type="ECO:0000256" key="6">
    <source>
        <dbReference type="ARBA" id="ARBA00022842"/>
    </source>
</evidence>
<dbReference type="EMBL" id="JBHSDH010000013">
    <property type="protein sequence ID" value="MFC4291610.1"/>
    <property type="molecule type" value="Genomic_DNA"/>
</dbReference>
<comment type="caution">
    <text evidence="12">The sequence shown here is derived from an EMBL/GenBank/DDBJ whole genome shotgun (WGS) entry which is preliminary data.</text>
</comment>
<keyword evidence="8" id="KW-1003">Cell membrane</keyword>
<evidence type="ECO:0000256" key="7">
    <source>
        <dbReference type="ARBA" id="ARBA00022884"/>
    </source>
</evidence>
<comment type="subunit">
    <text evidence="8">Homotetramer formed by a dimer of dimers.</text>
</comment>
<dbReference type="Pfam" id="PF10150">
    <property type="entry name" value="RNase_E_G"/>
    <property type="match status" value="1"/>
</dbReference>
<feature type="domain" description="RNase E/G thioredoxin-like" evidence="11">
    <location>
        <begin position="541"/>
        <end position="622"/>
    </location>
</feature>
<keyword evidence="2 8" id="KW-0540">Nuclease</keyword>
<keyword evidence="8" id="KW-0819">tRNA processing</keyword>
<comment type="function">
    <text evidence="8">Endoribonuclease that plays a central role in RNA processing and decay. Required for the maturation of 5S and 16S rRNAs and the majority of tRNAs. Also involved in the degradation of most mRNAs.</text>
</comment>
<gene>
    <name evidence="8" type="primary">rne</name>
    <name evidence="12" type="ORF">ACFOWX_04190</name>
</gene>
<dbReference type="CDD" id="cd04453">
    <property type="entry name" value="S1_RNase_E"/>
    <property type="match status" value="1"/>
</dbReference>
<keyword evidence="6 8" id="KW-0460">Magnesium</keyword>
<keyword evidence="5 8" id="KW-0378">Hydrolase</keyword>
<dbReference type="NCBIfam" id="TIGR00757">
    <property type="entry name" value="RNaseEG"/>
    <property type="match status" value="1"/>
</dbReference>
<dbReference type="InterPro" id="IPR028878">
    <property type="entry name" value="RNase_E"/>
</dbReference>
<evidence type="ECO:0000256" key="1">
    <source>
        <dbReference type="ARBA" id="ARBA00022490"/>
    </source>
</evidence>
<name>A0ABV8RGJ1_9SPHN</name>
<feature type="region of interest" description="Disordered" evidence="9">
    <location>
        <begin position="93"/>
        <end position="215"/>
    </location>
</feature>
<feature type="region of interest" description="Required for zinc-mediated homotetramerization and catalytic activity" evidence="8">
    <location>
        <begin position="541"/>
        <end position="544"/>
    </location>
</feature>
<comment type="cofactor">
    <cofactor evidence="8">
        <name>Zn(2+)</name>
        <dbReference type="ChEBI" id="CHEBI:29105"/>
    </cofactor>
    <text evidence="8">Binds 2 Zn(2+) ions per homotetramer.</text>
</comment>
<keyword evidence="8" id="KW-0820">tRNA-binding</keyword>
<feature type="compositionally biased region" description="Basic residues" evidence="9">
    <location>
        <begin position="798"/>
        <end position="808"/>
    </location>
</feature>
<evidence type="ECO:0000259" key="10">
    <source>
        <dbReference type="Pfam" id="PF10150"/>
    </source>
</evidence>
<evidence type="ECO:0000256" key="3">
    <source>
        <dbReference type="ARBA" id="ARBA00022723"/>
    </source>
</evidence>
<dbReference type="PANTHER" id="PTHR30001:SF1">
    <property type="entry name" value="RIBONUCLEASE E_G-LIKE PROTEIN, CHLOROPLASTIC"/>
    <property type="match status" value="1"/>
</dbReference>
<feature type="compositionally biased region" description="Acidic residues" evidence="9">
    <location>
        <begin position="155"/>
        <end position="175"/>
    </location>
</feature>
<comment type="similarity">
    <text evidence="8">Belongs to the RNase E/G family. RNase E subfamily.</text>
</comment>
<proteinExistence type="inferred from homology"/>
<feature type="region of interest" description="Disordered" evidence="9">
    <location>
        <begin position="614"/>
        <end position="898"/>
    </location>
</feature>